<evidence type="ECO:0000259" key="5">
    <source>
        <dbReference type="Pfam" id="PF07238"/>
    </source>
</evidence>
<sequence>MHDPNLHPLAESDDLAQYTLSNPLEVAAVLRNLMNRGDFVTIYFDRGKSMLTTRILDVDVKARRFRFDWAGQDAINRALQASPRNVFVALPDGVKVQFVCGAPTIVEYDGASAFEAALPEQLVKLQRREFFRLQTPIVNPYRCRVTLPDGTAASFNLHDISLGGVGLWAGALNVGQLTRGEILHGAALDLGAGIAFQTDLSVRGTRTVLLPQGEQQLLGCQFVALPRGAEAALQRQIAQLERERRALTG</sequence>
<comment type="similarity">
    <text evidence="4">Belongs to the YcgR family.</text>
</comment>
<keyword evidence="3 4" id="KW-0975">Bacterial flagellum</keyword>
<keyword evidence="1 4" id="KW-0973">c-di-GMP</keyword>
<evidence type="ECO:0000313" key="7">
    <source>
        <dbReference type="EMBL" id="GHD57025.1"/>
    </source>
</evidence>
<comment type="subcellular location">
    <subcellularLocation>
        <location evidence="4">Bacterial flagellum basal body</location>
    </subcellularLocation>
</comment>
<feature type="domain" description="PilZ" evidence="5">
    <location>
        <begin position="126"/>
        <end position="239"/>
    </location>
</feature>
<evidence type="ECO:0000259" key="6">
    <source>
        <dbReference type="Pfam" id="PF07317"/>
    </source>
</evidence>
<evidence type="ECO:0000256" key="3">
    <source>
        <dbReference type="ARBA" id="ARBA00023143"/>
    </source>
</evidence>
<keyword evidence="7" id="KW-0966">Cell projection</keyword>
<accession>A0ABQ3GVG7</accession>
<proteinExistence type="inferred from homology"/>
<dbReference type="Gene3D" id="2.40.10.220">
    <property type="entry name" value="predicted glycosyltransferase like domains"/>
    <property type="match status" value="1"/>
</dbReference>
<dbReference type="EMBL" id="BMYO01000001">
    <property type="protein sequence ID" value="GHD57025.1"/>
    <property type="molecule type" value="Genomic_DNA"/>
</dbReference>
<keyword evidence="7" id="KW-0969">Cilium</keyword>
<dbReference type="Pfam" id="PF07317">
    <property type="entry name" value="PilZN"/>
    <property type="match status" value="1"/>
</dbReference>
<evidence type="ECO:0000256" key="1">
    <source>
        <dbReference type="ARBA" id="ARBA00022636"/>
    </source>
</evidence>
<comment type="function">
    <text evidence="4">Acts as a flagellar brake, regulating swimming and swarming in a bis-(3'-5') cyclic diguanylic acid (c-di-GMP)-dependent manner. Binds 1 c-di-GMP dimer per subunit. Increasing levels of c-di-GMP lead to decreased motility.</text>
</comment>
<feature type="domain" description="Type III secretion system flagellar brake protein YcgR PilZN" evidence="6">
    <location>
        <begin position="18"/>
        <end position="123"/>
    </location>
</feature>
<keyword evidence="7" id="KW-0282">Flagellum</keyword>
<organism evidence="7 8">
    <name type="scientific">Jeongeupia chitinilytica</name>
    <dbReference type="NCBI Taxonomy" id="1041641"/>
    <lineage>
        <taxon>Bacteria</taxon>
        <taxon>Pseudomonadati</taxon>
        <taxon>Pseudomonadota</taxon>
        <taxon>Betaproteobacteria</taxon>
        <taxon>Neisseriales</taxon>
        <taxon>Chitinibacteraceae</taxon>
        <taxon>Jeongeupia</taxon>
    </lineage>
</organism>
<evidence type="ECO:0000313" key="8">
    <source>
        <dbReference type="Proteomes" id="UP000604737"/>
    </source>
</evidence>
<dbReference type="Proteomes" id="UP000604737">
    <property type="component" value="Unassembled WGS sequence"/>
</dbReference>
<comment type="subunit">
    <text evidence="4">Monomer. Interacts with the flagellar basal bodies.</text>
</comment>
<comment type="caution">
    <text evidence="7">The sequence shown here is derived from an EMBL/GenBank/DDBJ whole genome shotgun (WGS) entry which is preliminary data.</text>
</comment>
<reference evidence="8" key="1">
    <citation type="journal article" date="2019" name="Int. J. Syst. Evol. Microbiol.">
        <title>The Global Catalogue of Microorganisms (GCM) 10K type strain sequencing project: providing services to taxonomists for standard genome sequencing and annotation.</title>
        <authorList>
            <consortium name="The Broad Institute Genomics Platform"/>
            <consortium name="The Broad Institute Genome Sequencing Center for Infectious Disease"/>
            <person name="Wu L."/>
            <person name="Ma J."/>
        </authorList>
    </citation>
    <scope>NUCLEOTIDE SEQUENCE [LARGE SCALE GENOMIC DNA]</scope>
    <source>
        <strain evidence="8">KCTC 23701</strain>
    </source>
</reference>
<dbReference type="Pfam" id="PF07238">
    <property type="entry name" value="PilZ"/>
    <property type="match status" value="1"/>
</dbReference>
<dbReference type="InterPro" id="IPR009926">
    <property type="entry name" value="T3SS_YcgR_PilZN"/>
</dbReference>
<dbReference type="InterPro" id="IPR023787">
    <property type="entry name" value="T3SS_YcgR"/>
</dbReference>
<dbReference type="Gene3D" id="2.30.110.10">
    <property type="entry name" value="Electron Transport, Fmn-binding Protein, Chain A"/>
    <property type="match status" value="1"/>
</dbReference>
<dbReference type="RefSeq" id="WP_189458568.1">
    <property type="nucleotide sequence ID" value="NZ_BMYO01000001.1"/>
</dbReference>
<evidence type="ECO:0000256" key="2">
    <source>
        <dbReference type="ARBA" id="ARBA00022741"/>
    </source>
</evidence>
<dbReference type="InterPro" id="IPR009875">
    <property type="entry name" value="PilZ_domain"/>
</dbReference>
<name>A0ABQ3GVG7_9NEIS</name>
<protein>
    <recommendedName>
        <fullName evidence="4">Flagellar brake protein YcgR</fullName>
    </recommendedName>
    <alternativeName>
        <fullName evidence="4">Cyclic di-GMP binding protein YcgR</fullName>
    </alternativeName>
</protein>
<gene>
    <name evidence="4 7" type="primary">ycgR</name>
    <name evidence="7" type="ORF">GCM10007350_05090</name>
</gene>
<dbReference type="HAMAP" id="MF_01457">
    <property type="entry name" value="YcgR"/>
    <property type="match status" value="1"/>
</dbReference>
<keyword evidence="2 4" id="KW-0547">Nucleotide-binding</keyword>
<dbReference type="InterPro" id="IPR012349">
    <property type="entry name" value="Split_barrel_FMN-bd"/>
</dbReference>
<evidence type="ECO:0000256" key="4">
    <source>
        <dbReference type="HAMAP-Rule" id="MF_01457"/>
    </source>
</evidence>
<keyword evidence="8" id="KW-1185">Reference proteome</keyword>